<dbReference type="Pfam" id="PF13369">
    <property type="entry name" value="Transglut_core2"/>
    <property type="match status" value="1"/>
</dbReference>
<dbReference type="InParanoid" id="A0A1J7IFB6"/>
<dbReference type="GO" id="GO:0003677">
    <property type="term" value="F:DNA binding"/>
    <property type="evidence" value="ECO:0007669"/>
    <property type="project" value="InterPro"/>
</dbReference>
<dbReference type="Gene3D" id="1.20.1280.50">
    <property type="match status" value="1"/>
</dbReference>
<dbReference type="InterPro" id="IPR036047">
    <property type="entry name" value="F-box-like_dom_sf"/>
</dbReference>
<protein>
    <recommendedName>
        <fullName evidence="1">F-box domain-containing protein</fullName>
    </recommendedName>
</protein>
<dbReference type="PANTHER" id="PTHR31350">
    <property type="entry name" value="SI:DKEY-261L7.2"/>
    <property type="match status" value="1"/>
</dbReference>
<dbReference type="PANTHER" id="PTHR31350:SF27">
    <property type="entry name" value="HEMIMETHYLATED DNA-BINDING DOMAIN-CONTAINING PROTEIN"/>
    <property type="match status" value="1"/>
</dbReference>
<dbReference type="InterPro" id="IPR011722">
    <property type="entry name" value="Hemimethylated_DNA-bd_dom"/>
</dbReference>
<evidence type="ECO:0000313" key="3">
    <source>
        <dbReference type="Proteomes" id="UP000182658"/>
    </source>
</evidence>
<accession>A0A1J7IFB6</accession>
<evidence type="ECO:0000313" key="2">
    <source>
        <dbReference type="EMBL" id="OIW26399.1"/>
    </source>
</evidence>
<dbReference type="PROSITE" id="PS50181">
    <property type="entry name" value="FBOX"/>
    <property type="match status" value="1"/>
</dbReference>
<dbReference type="EMBL" id="KV875100">
    <property type="protein sequence ID" value="OIW26399.1"/>
    <property type="molecule type" value="Genomic_DNA"/>
</dbReference>
<evidence type="ECO:0000259" key="1">
    <source>
        <dbReference type="PROSITE" id="PS50181"/>
    </source>
</evidence>
<dbReference type="Pfam" id="PF12937">
    <property type="entry name" value="F-box-like"/>
    <property type="match status" value="1"/>
</dbReference>
<dbReference type="OrthoDB" id="28868at2759"/>
<gene>
    <name evidence="2" type="ORF">CONLIGDRAFT_620225</name>
</gene>
<name>A0A1J7IFB6_9PEZI</name>
<reference evidence="2 3" key="1">
    <citation type="submission" date="2016-10" db="EMBL/GenBank/DDBJ databases">
        <title>Draft genome sequence of Coniochaeta ligniaria NRRL30616, a lignocellulolytic fungus for bioabatement of inhibitors in plant biomass hydrolysates.</title>
        <authorList>
            <consortium name="DOE Joint Genome Institute"/>
            <person name="Jimenez D.J."/>
            <person name="Hector R.E."/>
            <person name="Riley R."/>
            <person name="Sun H."/>
            <person name="Grigoriev I.V."/>
            <person name="Van Elsas J.D."/>
            <person name="Nichols N.N."/>
        </authorList>
    </citation>
    <scope>NUCLEOTIDE SEQUENCE [LARGE SCALE GENOMIC DNA]</scope>
    <source>
        <strain evidence="2 3">NRRL 30616</strain>
    </source>
</reference>
<dbReference type="InterPro" id="IPR001810">
    <property type="entry name" value="F-box_dom"/>
</dbReference>
<keyword evidence="3" id="KW-1185">Reference proteome</keyword>
<dbReference type="InterPro" id="IPR036623">
    <property type="entry name" value="Hemimethylated_DNA-bd_sf"/>
</dbReference>
<dbReference type="Proteomes" id="UP000182658">
    <property type="component" value="Unassembled WGS sequence"/>
</dbReference>
<dbReference type="SUPFAM" id="SSF141255">
    <property type="entry name" value="YccV-like"/>
    <property type="match status" value="1"/>
</dbReference>
<dbReference type="STRING" id="1408157.A0A1J7IFB6"/>
<dbReference type="SUPFAM" id="SSF81383">
    <property type="entry name" value="F-box domain"/>
    <property type="match status" value="1"/>
</dbReference>
<sequence>MASTSVFPREFGDELLLHIFADVAPEDNLRSLQLVCKKFYTVANDQTIWKRNCCTSFRYWQDESWFHDKVAGDKADVDWKDLWLRRRRRNAHIARLFDGILETKVRRLDRFRDICEYGYDAKDFLLEQIQTLDDAEDVLARRYFGMTILDSLHRGMAVEVWSRLQDPVNPPSLDRAFGAFDMFVLHDQPQDLDYIDRWFNEAADRFRATQQEDWHHMSTRSKALALARWLRTQEGFEGSNSDAYRNFRNCLIGHAISDPEHPSLPLVSSAIFASVATRLGLDAACCNAPIHVHAVVSSPPGLDLDGNPLPTPDSVDRMYLDLYNSPQEIRHDDLDRRRQAYATAGHNHPSLPPTSAFFDPAPLHALVERMANNLKTSYSSVKRLPEDSLAIHPLTALRAGDPELNTESLLYAVLWAHLLSTPPTSPEWDDGLDFFLNRFALQYPEDAWIVTRHLAPIYDSFVSAPERRGRHRVGWENVREILKMLGNLDARTPVLSRRYTREIHERVRYKIGQVFRHRRYGYVGVINGWAAPGLASLPTPHYVPPEEAGEGTAVGNGEWEGTSFRRGGEGNTYYTCLRPNCDRLRLAQETIEIITDPGLIPQQLFFLAGKFFKRFDRETCTFVSNITEFYPDD</sequence>
<dbReference type="Gene3D" id="2.30.30.390">
    <property type="entry name" value="Hemimethylated DNA-binding domain"/>
    <property type="match status" value="1"/>
</dbReference>
<organism evidence="2 3">
    <name type="scientific">Coniochaeta ligniaria NRRL 30616</name>
    <dbReference type="NCBI Taxonomy" id="1408157"/>
    <lineage>
        <taxon>Eukaryota</taxon>
        <taxon>Fungi</taxon>
        <taxon>Dikarya</taxon>
        <taxon>Ascomycota</taxon>
        <taxon>Pezizomycotina</taxon>
        <taxon>Sordariomycetes</taxon>
        <taxon>Sordariomycetidae</taxon>
        <taxon>Coniochaetales</taxon>
        <taxon>Coniochaetaceae</taxon>
        <taxon>Coniochaeta</taxon>
    </lineage>
</organism>
<dbReference type="Pfam" id="PF08755">
    <property type="entry name" value="YccV-like"/>
    <property type="match status" value="1"/>
</dbReference>
<dbReference type="SMART" id="SM00992">
    <property type="entry name" value="YccV-like"/>
    <property type="match status" value="1"/>
</dbReference>
<proteinExistence type="predicted"/>
<feature type="domain" description="F-box" evidence="1">
    <location>
        <begin position="5"/>
        <end position="52"/>
    </location>
</feature>
<dbReference type="AlphaFoldDB" id="A0A1J7IFB6"/>
<dbReference type="InterPro" id="IPR032698">
    <property type="entry name" value="SirB1_N"/>
</dbReference>